<dbReference type="Proteomes" id="UP001320706">
    <property type="component" value="Unassembled WGS sequence"/>
</dbReference>
<organism evidence="1 2">
    <name type="scientific">Zalaria obscura</name>
    <dbReference type="NCBI Taxonomy" id="2024903"/>
    <lineage>
        <taxon>Eukaryota</taxon>
        <taxon>Fungi</taxon>
        <taxon>Dikarya</taxon>
        <taxon>Ascomycota</taxon>
        <taxon>Pezizomycotina</taxon>
        <taxon>Dothideomycetes</taxon>
        <taxon>Dothideomycetidae</taxon>
        <taxon>Dothideales</taxon>
        <taxon>Zalariaceae</taxon>
        <taxon>Zalaria</taxon>
    </lineage>
</organism>
<comment type="caution">
    <text evidence="1">The sequence shown here is derived from an EMBL/GenBank/DDBJ whole genome shotgun (WGS) entry which is preliminary data.</text>
</comment>
<proteinExistence type="predicted"/>
<sequence>MSHADSIGTAVPVRPPALGCQMSQPESCQQSFITSISPSLSRVQRGEALPYHVAPVFWKGDFDAPIRALGAVVTFIGKGKALQAG</sequence>
<keyword evidence="2" id="KW-1185">Reference proteome</keyword>
<dbReference type="EMBL" id="JAMKPW020000044">
    <property type="protein sequence ID" value="KAK8192606.1"/>
    <property type="molecule type" value="Genomic_DNA"/>
</dbReference>
<protein>
    <submittedName>
        <fullName evidence="1">Uncharacterized protein</fullName>
    </submittedName>
</protein>
<name>A0ACC3S3I8_9PEZI</name>
<accession>A0ACC3S3I8</accession>
<reference evidence="1" key="1">
    <citation type="submission" date="2024-02" db="EMBL/GenBank/DDBJ databases">
        <title>Metagenome Assembled Genome of Zalaria obscura JY119.</title>
        <authorList>
            <person name="Vighnesh L."/>
            <person name="Jagadeeshwari U."/>
            <person name="Venkata Ramana C."/>
            <person name="Sasikala C."/>
        </authorList>
    </citation>
    <scope>NUCLEOTIDE SEQUENCE</scope>
    <source>
        <strain evidence="1">JY119</strain>
    </source>
</reference>
<gene>
    <name evidence="1" type="ORF">M8818_007776</name>
</gene>
<evidence type="ECO:0000313" key="1">
    <source>
        <dbReference type="EMBL" id="KAK8192606.1"/>
    </source>
</evidence>
<evidence type="ECO:0000313" key="2">
    <source>
        <dbReference type="Proteomes" id="UP001320706"/>
    </source>
</evidence>